<dbReference type="EMBL" id="LR824542">
    <property type="protein sequence ID" value="CAH1635721.1"/>
    <property type="molecule type" value="Genomic_DNA"/>
</dbReference>
<accession>A0A9P0HUS8</accession>
<feature type="transmembrane region" description="Helical" evidence="1">
    <location>
        <begin position="1002"/>
        <end position="1021"/>
    </location>
</feature>
<feature type="domain" description="Cyclic nucleotide-binding" evidence="2">
    <location>
        <begin position="1147"/>
        <end position="1263"/>
    </location>
</feature>
<dbReference type="InterPro" id="IPR050818">
    <property type="entry name" value="KCNH_animal-type"/>
</dbReference>
<feature type="transmembrane region" description="Helical" evidence="1">
    <location>
        <begin position="82"/>
        <end position="102"/>
    </location>
</feature>
<dbReference type="InterPro" id="IPR014710">
    <property type="entry name" value="RmlC-like_jellyroll"/>
</dbReference>
<dbReference type="SUPFAM" id="SSF51206">
    <property type="entry name" value="cAMP-binding domain-like"/>
    <property type="match status" value="3"/>
</dbReference>
<feature type="transmembrane region" description="Helical" evidence="1">
    <location>
        <begin position="569"/>
        <end position="587"/>
    </location>
</feature>
<proteinExistence type="predicted"/>
<keyword evidence="4" id="KW-1185">Reference proteome</keyword>
<dbReference type="Pfam" id="PF07885">
    <property type="entry name" value="Ion_trans_2"/>
    <property type="match status" value="1"/>
</dbReference>
<dbReference type="Gene3D" id="1.10.287.70">
    <property type="match status" value="2"/>
</dbReference>
<dbReference type="InterPro" id="IPR018490">
    <property type="entry name" value="cNMP-bd_dom_sf"/>
</dbReference>
<dbReference type="GO" id="GO:0005886">
    <property type="term" value="C:plasma membrane"/>
    <property type="evidence" value="ECO:0007669"/>
    <property type="project" value="TreeGrafter"/>
</dbReference>
<protein>
    <recommendedName>
        <fullName evidence="2">Cyclic nucleotide-binding domain-containing protein</fullName>
    </recommendedName>
</protein>
<gene>
    <name evidence="3" type="ORF">SPLIT_LOCUS1083</name>
</gene>
<evidence type="ECO:0000256" key="1">
    <source>
        <dbReference type="SAM" id="Phobius"/>
    </source>
</evidence>
<feature type="transmembrane region" description="Helical" evidence="1">
    <location>
        <begin position="924"/>
        <end position="949"/>
    </location>
</feature>
<name>A0A9P0HUS8_SPOLI</name>
<dbReference type="SUPFAM" id="SSF81324">
    <property type="entry name" value="Voltage-gated potassium channels"/>
    <property type="match status" value="3"/>
</dbReference>
<dbReference type="InterPro" id="IPR000595">
    <property type="entry name" value="cNMP-bd_dom"/>
</dbReference>
<evidence type="ECO:0000313" key="3">
    <source>
        <dbReference type="EMBL" id="CAH1635721.1"/>
    </source>
</evidence>
<dbReference type="Gene3D" id="2.60.120.10">
    <property type="entry name" value="Jelly Rolls"/>
    <property type="match status" value="3"/>
</dbReference>
<dbReference type="GO" id="GO:0042391">
    <property type="term" value="P:regulation of membrane potential"/>
    <property type="evidence" value="ECO:0007669"/>
    <property type="project" value="TreeGrafter"/>
</dbReference>
<organism evidence="3 4">
    <name type="scientific">Spodoptera littoralis</name>
    <name type="common">Egyptian cotton leafworm</name>
    <dbReference type="NCBI Taxonomy" id="7109"/>
    <lineage>
        <taxon>Eukaryota</taxon>
        <taxon>Metazoa</taxon>
        <taxon>Ecdysozoa</taxon>
        <taxon>Arthropoda</taxon>
        <taxon>Hexapoda</taxon>
        <taxon>Insecta</taxon>
        <taxon>Pterygota</taxon>
        <taxon>Neoptera</taxon>
        <taxon>Endopterygota</taxon>
        <taxon>Lepidoptera</taxon>
        <taxon>Glossata</taxon>
        <taxon>Ditrysia</taxon>
        <taxon>Noctuoidea</taxon>
        <taxon>Noctuidae</taxon>
        <taxon>Amphipyrinae</taxon>
        <taxon>Spodoptera</taxon>
    </lineage>
</organism>
<feature type="transmembrane region" description="Helical" evidence="1">
    <location>
        <begin position="599"/>
        <end position="623"/>
    </location>
</feature>
<keyword evidence="1" id="KW-1133">Transmembrane helix</keyword>
<evidence type="ECO:0000259" key="2">
    <source>
        <dbReference type="PROSITE" id="PS50042"/>
    </source>
</evidence>
<reference evidence="3" key="1">
    <citation type="submission" date="2022-02" db="EMBL/GenBank/DDBJ databases">
        <authorList>
            <person name="King R."/>
        </authorList>
    </citation>
    <scope>NUCLEOTIDE SEQUENCE</scope>
</reference>
<keyword evidence="1" id="KW-0472">Membrane</keyword>
<feature type="domain" description="Cyclic nucleotide-binding" evidence="2">
    <location>
        <begin position="706"/>
        <end position="808"/>
    </location>
</feature>
<dbReference type="Proteomes" id="UP001153321">
    <property type="component" value="Chromosome 11"/>
</dbReference>
<feature type="transmembrane region" description="Helical" evidence="1">
    <location>
        <begin position="109"/>
        <end position="132"/>
    </location>
</feature>
<dbReference type="CDD" id="cd00038">
    <property type="entry name" value="CAP_ED"/>
    <property type="match status" value="3"/>
</dbReference>
<dbReference type="PANTHER" id="PTHR10217">
    <property type="entry name" value="VOLTAGE AND LIGAND GATED POTASSIUM CHANNEL"/>
    <property type="match status" value="1"/>
</dbReference>
<evidence type="ECO:0000313" key="4">
    <source>
        <dbReference type="Proteomes" id="UP001153321"/>
    </source>
</evidence>
<keyword evidence="1" id="KW-0812">Transmembrane</keyword>
<feature type="transmembrane region" description="Helical" evidence="1">
    <location>
        <begin position="152"/>
        <end position="168"/>
    </location>
</feature>
<sequence>MSDDDSSQDRFDIYKFRRRATQSDIRQISGIPTSAAPNVRFEIDKNKNQKTYAILQETRSEFSTNSKLRTLLLIYSNPAWKLFILTTLFIAYILDTCVYTFYKSNERPFCAIVILLCFNLIFTFDVVIIVGLKFFRKWRKTLNLVEPETFKVALNIILAVPYSFLYLLDDKNVQFNFHAVAPLVATVRVYRILEYFYNRSSQAGSNQWTTFLSQYYEDLWYQKSGVFKPKLLKLLPYPLQMEICYDLNAVPLYSSLIFRKLPEAFLRRLSLDMSHQFYLPGDVVYSHNQNKTIMVCVTSGVLELLSDEDDESPMISFATGTCFGEISLVYNIPARCTVKAATYVECQVLEKTNFIKLMITYPDLVESIRHEIQERISRSRMKKMKQGEHAEFSLNIYASKDRKKSSIKCLKDKLRYIQGISDVDTLTKDDELDENCLELYIISEHVKKKMTMFTCIKSKFPWILEADCPLIMKYCVYICLLCYWSGVILYMESCFVNRCSENSWFSRALIWDDEQRGARISKQSTANTGHEILSPAIALVEAMKQFVESSVGSLYGKSVVGVKINVTKYPLITSVYFATTIFLSVGYGDYTPGDIYDMAFIAFLSLYGVLLSGYCISEFSAVVTHWSRTKTAFLEVIITIDKFMNENNMHPAIKSRIMAFYELQWQYNSGVELTDDNWLEKTVVPSELRKKVLHQARFKALTSIKFFQVKNKAYIHTLTEAARDIILPPGEIVCYGGTVTRELYIIESGYCLVTSNELRESNSERVIGPGNHVGLLVLLYGIPTLSTVVTLTHCKLVSVNHYAYTSALSLFPDMKEHEGILKPEELQHVEEQAKTQTTDSYLQHYNRLTEKKQKVKITSILQEFFNNSFIDLIAEYKKSKQKYSKSFKQFNVLNNIAAYLLMPIAIRPDGIFLKVWATIRMTTAFLLCLLIPGQFTVDFITCFPWYAIWKLFVPKHNENHSEEDHMVNAHMFHCALRMINILQIVKLYAASWAESIGALRRAYFMSVVHFLLITLFFLNLYTCLLITLSCRYVKADDAEDFEYKLKRISGPIPYLNTTFHPDGNMVCLEGSWIDGILIIQKDHMSPSRVLLLAYYWTASSFGGAGFGDIIPQNIEHMHQSILGKLHANLNEDAVLYMYEKTLREIPLFENVEYSFFRAFAKKLKESYFQKGYMVMRSNEVIDTMYIIYRGKVDIMSNINEVEACMGPGGIFGNIRGATKYMTMSNVIASRNIDLLCIQGRDFYALLKSYPSVLQKVKESVESAVKDYVLPTIMSARNSSTDVNMIPTMFVIDIQGGSCKQITNFPLSYETGEEQEDECEVDPELYVESPEKSIAESHGSKSITSANINYVPASLLFFKPHRTIAIWASILSHVNACLFFKLSCLTPVHCTSANWMSKEALNLRAKYSEGNFFALYVAALWYMINLLTITGTGDVSSQNSFEVIETIIVIIVIKFCTGLLISEMSAMITAHSSSRIAYDYDINELRDGLRDMDLSVHQMSKMWDYVRELWNRQQGKQLKMSKEPKRFRLTSTFYRKVNKLLVPKYQSPRAGYHSSAAEIEESSDSDSEIHSINVKDQIQQWALRYQIPQNALKELLTILRDNSNMDLKKILPKDSRSLLKTPKFNNIIPMGNGKYWYNGIENCLKEVFSQMISELPTCIFLSFNIDGLPVANSTKNEFWPILCKIDGMDVAPLVIAIFFGSTKPCLELFLRPFVNELIKLLQGGLLIQRQIVPIRIRCFICDTPARCFIKGTVGFNSYHGCMKCTVIGEYDRKGRHMSFPRTDMALRTDHSFRNRLDPDHHKEKSPIEDLPIDLVNDFTIADALHLLDLGVMKRCLLGWTNGSFNFRTKWSAREIQDVSRKLMEIKSTTPSEIHQGRLRELDTLHFWKGAEFKNFLLYFGPVVLKEHLSCEVYQHFLTLFCATTICYSDVYVSYRHIAEKLFVDYIEKFAEIYGHDSELSKLNIKGHKSKRMNAHVKYESLLDTGEKVFTTVKMRTRLEQHFVTDAATVALLLDSLLSSSATGAAPLMNMSL</sequence>
<dbReference type="SMART" id="SM00100">
    <property type="entry name" value="cNMP"/>
    <property type="match status" value="3"/>
</dbReference>
<dbReference type="PROSITE" id="PS50042">
    <property type="entry name" value="CNMP_BINDING_3"/>
    <property type="match status" value="3"/>
</dbReference>
<dbReference type="Pfam" id="PF00027">
    <property type="entry name" value="cNMP_binding"/>
    <property type="match status" value="3"/>
</dbReference>
<dbReference type="PANTHER" id="PTHR10217:SF435">
    <property type="entry name" value="POTASSIUM VOLTAGE-GATED CHANNEL PROTEIN EAG"/>
    <property type="match status" value="1"/>
</dbReference>
<feature type="domain" description="Cyclic nucleotide-binding" evidence="2">
    <location>
        <begin position="257"/>
        <end position="375"/>
    </location>
</feature>
<dbReference type="GO" id="GO:0005249">
    <property type="term" value="F:voltage-gated potassium channel activity"/>
    <property type="evidence" value="ECO:0007669"/>
    <property type="project" value="TreeGrafter"/>
</dbReference>
<dbReference type="InterPro" id="IPR013099">
    <property type="entry name" value="K_chnl_dom"/>
</dbReference>